<organism evidence="9 10">
    <name type="scientific">Novispirillum itersonii</name>
    <name type="common">Aquaspirillum itersonii</name>
    <dbReference type="NCBI Taxonomy" id="189"/>
    <lineage>
        <taxon>Bacteria</taxon>
        <taxon>Pseudomonadati</taxon>
        <taxon>Pseudomonadota</taxon>
        <taxon>Alphaproteobacteria</taxon>
        <taxon>Rhodospirillales</taxon>
        <taxon>Novispirillaceae</taxon>
        <taxon>Novispirillum</taxon>
    </lineage>
</organism>
<dbReference type="PANTHER" id="PTHR24291">
    <property type="entry name" value="CYTOCHROME P450 FAMILY 4"/>
    <property type="match status" value="1"/>
</dbReference>
<dbReference type="PRINTS" id="PR00385">
    <property type="entry name" value="P450"/>
</dbReference>
<dbReference type="InterPro" id="IPR050196">
    <property type="entry name" value="Cytochrome_P450_Monoox"/>
</dbReference>
<dbReference type="InterPro" id="IPR001128">
    <property type="entry name" value="Cyt_P450"/>
</dbReference>
<keyword evidence="3 7" id="KW-0479">Metal-binding</keyword>
<dbReference type="EC" id="1.14.14.1" evidence="9"/>
<dbReference type="InterPro" id="IPR036396">
    <property type="entry name" value="Cyt_P450_sf"/>
</dbReference>
<dbReference type="GO" id="GO:0020037">
    <property type="term" value="F:heme binding"/>
    <property type="evidence" value="ECO:0007669"/>
    <property type="project" value="InterPro"/>
</dbReference>
<evidence type="ECO:0000256" key="8">
    <source>
        <dbReference type="RuleBase" id="RU000461"/>
    </source>
</evidence>
<keyword evidence="4 8" id="KW-0560">Oxidoreductase</keyword>
<protein>
    <submittedName>
        <fullName evidence="9">Unspecific monooxygenase</fullName>
        <ecNumber evidence="9">1.14.14.1</ecNumber>
    </submittedName>
</protein>
<reference evidence="9 10" key="1">
    <citation type="submission" date="2020-08" db="EMBL/GenBank/DDBJ databases">
        <title>Genomic Encyclopedia of Type Strains, Phase IV (KMG-IV): sequencing the most valuable type-strain genomes for metagenomic binning, comparative biology and taxonomic classification.</title>
        <authorList>
            <person name="Goeker M."/>
        </authorList>
    </citation>
    <scope>NUCLEOTIDE SEQUENCE [LARGE SCALE GENOMIC DNA]</scope>
    <source>
        <strain evidence="9 10">DSM 11590</strain>
    </source>
</reference>
<dbReference type="PROSITE" id="PS00086">
    <property type="entry name" value="CYTOCHROME_P450"/>
    <property type="match status" value="1"/>
</dbReference>
<name>A0A7W9ZBZ6_NOVIT</name>
<keyword evidence="6 8" id="KW-0503">Monooxygenase</keyword>
<dbReference type="PANTHER" id="PTHR24291:SF50">
    <property type="entry name" value="BIFUNCTIONAL ALBAFLAVENONE MONOOXYGENASE_TERPENE SYNTHASE"/>
    <property type="match status" value="1"/>
</dbReference>
<dbReference type="RefSeq" id="WP_184259856.1">
    <property type="nucleotide sequence ID" value="NZ_JACIIX010000001.1"/>
</dbReference>
<feature type="binding site" description="axial binding residue" evidence="7">
    <location>
        <position position="398"/>
    </location>
    <ligand>
        <name>heme</name>
        <dbReference type="ChEBI" id="CHEBI:30413"/>
    </ligand>
    <ligandPart>
        <name>Fe</name>
        <dbReference type="ChEBI" id="CHEBI:18248"/>
    </ligandPart>
</feature>
<keyword evidence="5 7" id="KW-0408">Iron</keyword>
<accession>A0A7W9ZBZ6</accession>
<gene>
    <name evidence="9" type="ORF">FHS48_000057</name>
</gene>
<keyword evidence="10" id="KW-1185">Reference proteome</keyword>
<evidence type="ECO:0000256" key="4">
    <source>
        <dbReference type="ARBA" id="ARBA00023002"/>
    </source>
</evidence>
<dbReference type="AlphaFoldDB" id="A0A7W9ZBZ6"/>
<evidence type="ECO:0000256" key="1">
    <source>
        <dbReference type="ARBA" id="ARBA00010617"/>
    </source>
</evidence>
<comment type="caution">
    <text evidence="9">The sequence shown here is derived from an EMBL/GenBank/DDBJ whole genome shotgun (WGS) entry which is preliminary data.</text>
</comment>
<dbReference type="SUPFAM" id="SSF48264">
    <property type="entry name" value="Cytochrome P450"/>
    <property type="match status" value="1"/>
</dbReference>
<evidence type="ECO:0000256" key="3">
    <source>
        <dbReference type="ARBA" id="ARBA00022723"/>
    </source>
</evidence>
<dbReference type="GO" id="GO:0005506">
    <property type="term" value="F:iron ion binding"/>
    <property type="evidence" value="ECO:0007669"/>
    <property type="project" value="InterPro"/>
</dbReference>
<dbReference type="GO" id="GO:0016712">
    <property type="term" value="F:oxidoreductase activity, acting on paired donors, with incorporation or reduction of molecular oxygen, reduced flavin or flavoprotein as one donor, and incorporation of one atom of oxygen"/>
    <property type="evidence" value="ECO:0007669"/>
    <property type="project" value="UniProtKB-EC"/>
</dbReference>
<evidence type="ECO:0000256" key="2">
    <source>
        <dbReference type="ARBA" id="ARBA00022617"/>
    </source>
</evidence>
<comment type="similarity">
    <text evidence="1 8">Belongs to the cytochrome P450 family.</text>
</comment>
<dbReference type="PRINTS" id="PR00463">
    <property type="entry name" value="EP450I"/>
</dbReference>
<evidence type="ECO:0000256" key="6">
    <source>
        <dbReference type="ARBA" id="ARBA00023033"/>
    </source>
</evidence>
<evidence type="ECO:0000313" key="9">
    <source>
        <dbReference type="EMBL" id="MBB6208676.1"/>
    </source>
</evidence>
<dbReference type="Gene3D" id="1.10.630.10">
    <property type="entry name" value="Cytochrome P450"/>
    <property type="match status" value="1"/>
</dbReference>
<comment type="cofactor">
    <cofactor evidence="7">
        <name>heme</name>
        <dbReference type="ChEBI" id="CHEBI:30413"/>
    </cofactor>
</comment>
<sequence>MALFPFAPSSPVWPPGPPSGLTGWGLLRQMAADLPAALAGWRETYGDVFHLRIWPEHQVVLADPELARAVLIRHHDGLTRWEHGLRVFARIHGDSVLVAEGEDWLRQRRALQPLFSPQAVAAFQPDLAAVAAETLDRWQPGPVRPVEEDLTALTMAVILRRLASAGGGDAAAVAVALFTLSRQMDADFYRPLSTFLPVGRQQRQALAVLHGVIDRHVAARLAVPPSQRPADLLTHLLTLHGQDPQGWPLRWVRDEAVTAFLAGFETTAATLTWWAWCMASHPQEQERARAEVSAVLGGRAPTAEALGRLPGLTRSVQEALRLYPPAPVLFSRRTAAPLDLGRWRIPARTLLMIPVMLIQRDPRWFPDPEAFRPDRFAPGAAEIPRGAWMPFGAGPRVCLGQGLAMAEAVTVAALLLQRFRLAVSPQAPAVHPVMRVTLRPERFLRLDLQPV</sequence>
<evidence type="ECO:0000256" key="5">
    <source>
        <dbReference type="ARBA" id="ARBA00023004"/>
    </source>
</evidence>
<dbReference type="InterPro" id="IPR002401">
    <property type="entry name" value="Cyt_P450_E_grp-I"/>
</dbReference>
<evidence type="ECO:0000313" key="10">
    <source>
        <dbReference type="Proteomes" id="UP000544872"/>
    </source>
</evidence>
<dbReference type="EMBL" id="JACIIX010000001">
    <property type="protein sequence ID" value="MBB6208676.1"/>
    <property type="molecule type" value="Genomic_DNA"/>
</dbReference>
<evidence type="ECO:0000256" key="7">
    <source>
        <dbReference type="PIRSR" id="PIRSR602401-1"/>
    </source>
</evidence>
<proteinExistence type="inferred from homology"/>
<keyword evidence="2 7" id="KW-0349">Heme</keyword>
<dbReference type="InterPro" id="IPR017972">
    <property type="entry name" value="Cyt_P450_CS"/>
</dbReference>
<dbReference type="Pfam" id="PF00067">
    <property type="entry name" value="p450"/>
    <property type="match status" value="1"/>
</dbReference>
<dbReference type="Proteomes" id="UP000544872">
    <property type="component" value="Unassembled WGS sequence"/>
</dbReference>